<keyword evidence="1" id="KW-0862">Zinc</keyword>
<dbReference type="AlphaFoldDB" id="A0A7W3R8P5"/>
<evidence type="ECO:0000256" key="1">
    <source>
        <dbReference type="PROSITE-ProRule" id="PRU00325"/>
    </source>
</evidence>
<evidence type="ECO:0000313" key="5">
    <source>
        <dbReference type="Proteomes" id="UP000539313"/>
    </source>
</evidence>
<evidence type="ECO:0000256" key="2">
    <source>
        <dbReference type="SAM" id="MobiDB-lite"/>
    </source>
</evidence>
<feature type="compositionally biased region" description="Low complexity" evidence="2">
    <location>
        <begin position="92"/>
        <end position="109"/>
    </location>
</feature>
<dbReference type="InterPro" id="IPR007527">
    <property type="entry name" value="Znf_SWIM"/>
</dbReference>
<feature type="region of interest" description="Disordered" evidence="2">
    <location>
        <begin position="92"/>
        <end position="112"/>
    </location>
</feature>
<feature type="domain" description="SWIM-type" evidence="3">
    <location>
        <begin position="54"/>
        <end position="88"/>
    </location>
</feature>
<evidence type="ECO:0000259" key="3">
    <source>
        <dbReference type="PROSITE" id="PS50966"/>
    </source>
</evidence>
<dbReference type="PROSITE" id="PS50966">
    <property type="entry name" value="ZF_SWIM"/>
    <property type="match status" value="1"/>
</dbReference>
<dbReference type="EMBL" id="JACJII010000001">
    <property type="protein sequence ID" value="MBA9003510.1"/>
    <property type="molecule type" value="Genomic_DNA"/>
</dbReference>
<organism evidence="4 5">
    <name type="scientific">Thermomonospora cellulosilytica</name>
    <dbReference type="NCBI Taxonomy" id="1411118"/>
    <lineage>
        <taxon>Bacteria</taxon>
        <taxon>Bacillati</taxon>
        <taxon>Actinomycetota</taxon>
        <taxon>Actinomycetes</taxon>
        <taxon>Streptosporangiales</taxon>
        <taxon>Thermomonosporaceae</taxon>
        <taxon>Thermomonospora</taxon>
    </lineage>
</organism>
<keyword evidence="1" id="KW-0863">Zinc-finger</keyword>
<protein>
    <recommendedName>
        <fullName evidence="3">SWIM-type domain-containing protein</fullName>
    </recommendedName>
</protein>
<reference evidence="4 5" key="1">
    <citation type="submission" date="2020-08" db="EMBL/GenBank/DDBJ databases">
        <title>Sequencing the genomes of 1000 actinobacteria strains.</title>
        <authorList>
            <person name="Klenk H.-P."/>
        </authorList>
    </citation>
    <scope>NUCLEOTIDE SEQUENCE [LARGE SCALE GENOMIC DNA]</scope>
    <source>
        <strain evidence="4 5">DSM 45823</strain>
    </source>
</reference>
<sequence length="657" mass="67538">MKRADLLALTPEGLVSLANRGLVKRATRDVEAGGAPEPSVDADGTVHGDFGDGVTTSLPVGVGLEGAVCSCAATGMCRHIVTLVLAYQRQGAGPAEETGPGPAEGSGAEWSPGAFGDEELARVLGQHAIAAARRVFRGGYAARIRRPSADDPVATVELPTCTVRFLVPGELGYVDTDAAVSSRGRMIVLAVWAFRAADEAGLTGREVRLDVGGAATAAVSGLESVLGLVDELLLDGAMNAGPLPAGTLRSAARDLAAADLHWPAAALEDLAAQIAAYRDRDARYAPELFAGLAAELYARHRAALHPGGSPRSQILGTDERASTPLRHVRLTALGCRVGGTDRERTVSVCLAQAGSGIVLVLPRSMKATEDEPLTGHDLASRKIAGTALQTLAAAEVVSQTASRSAGRTVRLGGGRLTGTLVTPLEPATAWADLPEPLLVRDLAALDRAMAALPPRLIRSRVAAELVRVMEIAEVRDLHYSPAAQRLDAVIADRAGATAVISATYSPHSPGALDALADALAEDPHRISGSVGRVGGTLIIDPMAVATSRAVVVPDLAPGDGSAALASGRPTAPGPLTAALENAVTASAEAAHRGLRHVPDGLRARIAEAAGTLHRTGLTKAAGSLTALHTALSANDPDHLITTWADAHIRLLTTLERV</sequence>
<comment type="caution">
    <text evidence="4">The sequence shown here is derived from an EMBL/GenBank/DDBJ whole genome shotgun (WGS) entry which is preliminary data.</text>
</comment>
<keyword evidence="1" id="KW-0479">Metal-binding</keyword>
<gene>
    <name evidence="4" type="ORF">HNR21_002392</name>
</gene>
<keyword evidence="5" id="KW-1185">Reference proteome</keyword>
<name>A0A7W3R8P5_9ACTN</name>
<proteinExistence type="predicted"/>
<dbReference type="Proteomes" id="UP000539313">
    <property type="component" value="Unassembled WGS sequence"/>
</dbReference>
<evidence type="ECO:0000313" key="4">
    <source>
        <dbReference type="EMBL" id="MBA9003510.1"/>
    </source>
</evidence>
<accession>A0A7W3R8P5</accession>
<dbReference type="RefSeq" id="WP_182705241.1">
    <property type="nucleotide sequence ID" value="NZ_JACJII010000001.1"/>
</dbReference>
<dbReference type="GO" id="GO:0008270">
    <property type="term" value="F:zinc ion binding"/>
    <property type="evidence" value="ECO:0007669"/>
    <property type="project" value="UniProtKB-KW"/>
</dbReference>